<evidence type="ECO:0000256" key="7">
    <source>
        <dbReference type="ARBA" id="ARBA00023211"/>
    </source>
</evidence>
<dbReference type="EMBL" id="JBHSUC010000001">
    <property type="protein sequence ID" value="MFC6360606.1"/>
    <property type="molecule type" value="Genomic_DNA"/>
</dbReference>
<dbReference type="InterPro" id="IPR000059">
    <property type="entry name" value="NUDIX_hydrolase_NudL_CS"/>
</dbReference>
<evidence type="ECO:0000313" key="9">
    <source>
        <dbReference type="EMBL" id="MFC6360606.1"/>
    </source>
</evidence>
<dbReference type="Pfam" id="PF00293">
    <property type="entry name" value="NUDIX"/>
    <property type="match status" value="1"/>
</dbReference>
<keyword evidence="10" id="KW-1185">Reference proteome</keyword>
<dbReference type="Gene3D" id="3.90.79.10">
    <property type="entry name" value="Nucleoside Triphosphate Pyrophosphohydrolase"/>
    <property type="match status" value="1"/>
</dbReference>
<dbReference type="PROSITE" id="PS51462">
    <property type="entry name" value="NUDIX"/>
    <property type="match status" value="1"/>
</dbReference>
<dbReference type="Proteomes" id="UP001596215">
    <property type="component" value="Unassembled WGS sequence"/>
</dbReference>
<evidence type="ECO:0000256" key="1">
    <source>
        <dbReference type="ARBA" id="ARBA00001936"/>
    </source>
</evidence>
<dbReference type="RefSeq" id="WP_212708261.1">
    <property type="nucleotide sequence ID" value="NZ_BAAAFW010000017.1"/>
</dbReference>
<keyword evidence="4" id="KW-0479">Metal-binding</keyword>
<proteinExistence type="inferred from homology"/>
<dbReference type="PROSITE" id="PS01293">
    <property type="entry name" value="NUDIX_COA"/>
    <property type="match status" value="1"/>
</dbReference>
<dbReference type="PANTHER" id="PTHR12992:SF11">
    <property type="entry name" value="MITOCHONDRIAL COENZYME A DIPHOSPHATASE NUDT8"/>
    <property type="match status" value="1"/>
</dbReference>
<comment type="similarity">
    <text evidence="3">Belongs to the Nudix hydrolase family. PCD1 subfamily.</text>
</comment>
<dbReference type="SUPFAM" id="SSF55811">
    <property type="entry name" value="Nudix"/>
    <property type="match status" value="1"/>
</dbReference>
<evidence type="ECO:0000256" key="3">
    <source>
        <dbReference type="ARBA" id="ARBA00006506"/>
    </source>
</evidence>
<dbReference type="PANTHER" id="PTHR12992">
    <property type="entry name" value="NUDIX HYDROLASE"/>
    <property type="match status" value="1"/>
</dbReference>
<evidence type="ECO:0000313" key="10">
    <source>
        <dbReference type="Proteomes" id="UP001596215"/>
    </source>
</evidence>
<keyword evidence="7" id="KW-0464">Manganese</keyword>
<evidence type="ECO:0000256" key="2">
    <source>
        <dbReference type="ARBA" id="ARBA00001946"/>
    </source>
</evidence>
<dbReference type="CDD" id="cd03426">
    <property type="entry name" value="NUDIX_CoAse_Nudt7"/>
    <property type="match status" value="1"/>
</dbReference>
<dbReference type="InterPro" id="IPR045121">
    <property type="entry name" value="CoAse"/>
</dbReference>
<dbReference type="InterPro" id="IPR015797">
    <property type="entry name" value="NUDIX_hydrolase-like_dom_sf"/>
</dbReference>
<sequence>MNIEQFRQRFLLQLPPRSQSDSAGGREAAVLLPVIARQVPALLLTRRADHLRHHPGQVAFPGGKRDPGDRHLYDTVLRETSEELGLSRENIEIIGQLPAVSSQTGFRVTPFVAILPADLPITLDAGEVAGVFEIPLLPWLHSRHFSSLNVIRRGQPAEIWLSGYQPHVIWGMTAGILRDFGRQILGK</sequence>
<evidence type="ECO:0000256" key="6">
    <source>
        <dbReference type="ARBA" id="ARBA00022842"/>
    </source>
</evidence>
<keyword evidence="6" id="KW-0460">Magnesium</keyword>
<comment type="cofactor">
    <cofactor evidence="1">
        <name>Mn(2+)</name>
        <dbReference type="ChEBI" id="CHEBI:29035"/>
    </cofactor>
</comment>
<comment type="cofactor">
    <cofactor evidence="2">
        <name>Mg(2+)</name>
        <dbReference type="ChEBI" id="CHEBI:18420"/>
    </cofactor>
</comment>
<dbReference type="InterPro" id="IPR000086">
    <property type="entry name" value="NUDIX_hydrolase_dom"/>
</dbReference>
<feature type="domain" description="Nudix hydrolase" evidence="8">
    <location>
        <begin position="25"/>
        <end position="162"/>
    </location>
</feature>
<name>A0ABW1VHJ8_9GAMM</name>
<keyword evidence="5" id="KW-0378">Hydrolase</keyword>
<protein>
    <submittedName>
        <fullName evidence="9">CoA pyrophosphatase</fullName>
    </submittedName>
</protein>
<organism evidence="9 10">
    <name type="scientific">Tatumella punctata</name>
    <dbReference type="NCBI Taxonomy" id="399969"/>
    <lineage>
        <taxon>Bacteria</taxon>
        <taxon>Pseudomonadati</taxon>
        <taxon>Pseudomonadota</taxon>
        <taxon>Gammaproteobacteria</taxon>
        <taxon>Enterobacterales</taxon>
        <taxon>Erwiniaceae</taxon>
        <taxon>Tatumella</taxon>
    </lineage>
</organism>
<evidence type="ECO:0000256" key="5">
    <source>
        <dbReference type="ARBA" id="ARBA00022801"/>
    </source>
</evidence>
<dbReference type="NCBIfam" id="NF007980">
    <property type="entry name" value="PRK10707.1"/>
    <property type="match status" value="1"/>
</dbReference>
<evidence type="ECO:0000256" key="4">
    <source>
        <dbReference type="ARBA" id="ARBA00022723"/>
    </source>
</evidence>
<gene>
    <name evidence="9" type="ORF">ACFP73_00555</name>
</gene>
<reference evidence="10" key="1">
    <citation type="journal article" date="2019" name="Int. J. Syst. Evol. Microbiol.">
        <title>The Global Catalogue of Microorganisms (GCM) 10K type strain sequencing project: providing services to taxonomists for standard genome sequencing and annotation.</title>
        <authorList>
            <consortium name="The Broad Institute Genomics Platform"/>
            <consortium name="The Broad Institute Genome Sequencing Center for Infectious Disease"/>
            <person name="Wu L."/>
            <person name="Ma J."/>
        </authorList>
    </citation>
    <scope>NUCLEOTIDE SEQUENCE [LARGE SCALE GENOMIC DNA]</scope>
    <source>
        <strain evidence="10">CGMCC 4.1530</strain>
    </source>
</reference>
<evidence type="ECO:0000259" key="8">
    <source>
        <dbReference type="PROSITE" id="PS51462"/>
    </source>
</evidence>
<comment type="caution">
    <text evidence="9">The sequence shown here is derived from an EMBL/GenBank/DDBJ whole genome shotgun (WGS) entry which is preliminary data.</text>
</comment>
<accession>A0ABW1VHJ8</accession>